<feature type="signal peptide" evidence="1">
    <location>
        <begin position="1"/>
        <end position="19"/>
    </location>
</feature>
<dbReference type="Proteomes" id="UP000244013">
    <property type="component" value="Unassembled WGS sequence"/>
</dbReference>
<name>A0A2T5UBS6_9SPHN</name>
<dbReference type="AlphaFoldDB" id="A0A2T5UBS6"/>
<accession>A0A2T5UBS6</accession>
<protein>
    <submittedName>
        <fullName evidence="3">TonB-like protein</fullName>
    </submittedName>
</protein>
<evidence type="ECO:0000313" key="3">
    <source>
        <dbReference type="EMBL" id="PTW48943.1"/>
    </source>
</evidence>
<dbReference type="Pfam" id="PF03544">
    <property type="entry name" value="TonB_C"/>
    <property type="match status" value="1"/>
</dbReference>
<keyword evidence="1" id="KW-0732">Signal</keyword>
<reference evidence="3 4" key="1">
    <citation type="submission" date="2018-04" db="EMBL/GenBank/DDBJ databases">
        <title>Genomic Encyclopedia of Type Strains, Phase III (KMG-III): the genomes of soil and plant-associated and newly described type strains.</title>
        <authorList>
            <person name="Whitman W."/>
        </authorList>
    </citation>
    <scope>NUCLEOTIDE SEQUENCE [LARGE SCALE GENOMIC DNA]</scope>
    <source>
        <strain evidence="3 4">MA-olki</strain>
    </source>
</reference>
<sequence>MPLMLGLAAAAALAEPTAAAPLTPASKWNVDYGATACMLGRTYGTGKAETILALRRLPLASTLELMVYTNDRSVTMRLGQAKIGIVGGGSDDSRYESYPTQASGKRMTRMQVDATLFETLPADAVLRIAPDKMPGWAFAMPSAKAAFEALAKCNDSTAKQWGIDPTERAKIAQPAKATTRPEYWIGPDDYPRTIVGKGAQGTSTVLWTIGLDGRVADCRPVVTSGEVELDKAACSAIMRHARYTPALGFDGKPMVSHATQKVTWRLPGAWSGN</sequence>
<dbReference type="OrthoDB" id="7585155at2"/>
<evidence type="ECO:0000259" key="2">
    <source>
        <dbReference type="PROSITE" id="PS52015"/>
    </source>
</evidence>
<feature type="chain" id="PRO_5015612260" evidence="1">
    <location>
        <begin position="20"/>
        <end position="273"/>
    </location>
</feature>
<proteinExistence type="predicted"/>
<gene>
    <name evidence="3" type="ORF">C8J25_101444</name>
</gene>
<dbReference type="SUPFAM" id="SSF74653">
    <property type="entry name" value="TolA/TonB C-terminal domain"/>
    <property type="match status" value="1"/>
</dbReference>
<dbReference type="PROSITE" id="PS52015">
    <property type="entry name" value="TONB_CTD"/>
    <property type="match status" value="1"/>
</dbReference>
<evidence type="ECO:0000313" key="4">
    <source>
        <dbReference type="Proteomes" id="UP000244013"/>
    </source>
</evidence>
<comment type="caution">
    <text evidence="3">The sequence shown here is derived from an EMBL/GenBank/DDBJ whole genome shotgun (WGS) entry which is preliminary data.</text>
</comment>
<dbReference type="Gene3D" id="3.30.1150.10">
    <property type="match status" value="1"/>
</dbReference>
<dbReference type="GO" id="GO:0055085">
    <property type="term" value="P:transmembrane transport"/>
    <property type="evidence" value="ECO:0007669"/>
    <property type="project" value="InterPro"/>
</dbReference>
<evidence type="ECO:0000256" key="1">
    <source>
        <dbReference type="SAM" id="SignalP"/>
    </source>
</evidence>
<dbReference type="GeneID" id="91004538"/>
<dbReference type="RefSeq" id="WP_107952068.1">
    <property type="nucleotide sequence ID" value="NZ_QAYE01000001.1"/>
</dbReference>
<organism evidence="3 4">
    <name type="scientific">Sphingomonas faeni</name>
    <dbReference type="NCBI Taxonomy" id="185950"/>
    <lineage>
        <taxon>Bacteria</taxon>
        <taxon>Pseudomonadati</taxon>
        <taxon>Pseudomonadota</taxon>
        <taxon>Alphaproteobacteria</taxon>
        <taxon>Sphingomonadales</taxon>
        <taxon>Sphingomonadaceae</taxon>
        <taxon>Sphingomonas</taxon>
    </lineage>
</organism>
<dbReference type="EMBL" id="QAYE01000001">
    <property type="protein sequence ID" value="PTW48943.1"/>
    <property type="molecule type" value="Genomic_DNA"/>
</dbReference>
<feature type="domain" description="TonB C-terminal" evidence="2">
    <location>
        <begin position="175"/>
        <end position="273"/>
    </location>
</feature>
<dbReference type="InterPro" id="IPR037682">
    <property type="entry name" value="TonB_C"/>
</dbReference>